<gene>
    <name evidence="5" type="ORF">NDK47_13295</name>
</gene>
<evidence type="ECO:0000256" key="1">
    <source>
        <dbReference type="ARBA" id="ARBA00023002"/>
    </source>
</evidence>
<accession>A0ABY4WMB8</accession>
<evidence type="ECO:0000259" key="4">
    <source>
        <dbReference type="Pfam" id="PF00171"/>
    </source>
</evidence>
<dbReference type="PROSITE" id="PS00687">
    <property type="entry name" value="ALDEHYDE_DEHYDR_GLU"/>
    <property type="match status" value="1"/>
</dbReference>
<feature type="active site" evidence="2">
    <location>
        <position position="250"/>
    </location>
</feature>
<keyword evidence="1 3" id="KW-0560">Oxidoreductase</keyword>
<dbReference type="PROSITE" id="PS00070">
    <property type="entry name" value="ALDEHYDE_DEHYDR_CYS"/>
    <property type="match status" value="1"/>
</dbReference>
<dbReference type="EMBL" id="CP098755">
    <property type="protein sequence ID" value="USG68193.1"/>
    <property type="molecule type" value="Genomic_DNA"/>
</dbReference>
<evidence type="ECO:0000256" key="2">
    <source>
        <dbReference type="PROSITE-ProRule" id="PRU10007"/>
    </source>
</evidence>
<evidence type="ECO:0000313" key="6">
    <source>
        <dbReference type="Proteomes" id="UP001056500"/>
    </source>
</evidence>
<dbReference type="InterPro" id="IPR016161">
    <property type="entry name" value="Ald_DH/histidinol_DH"/>
</dbReference>
<feature type="domain" description="Aldehyde dehydrogenase" evidence="4">
    <location>
        <begin position="13"/>
        <end position="479"/>
    </location>
</feature>
<dbReference type="InterPro" id="IPR016160">
    <property type="entry name" value="Ald_DH_CS_CYS"/>
</dbReference>
<protein>
    <submittedName>
        <fullName evidence="5">Aldehyde dehydrogenase family protein</fullName>
    </submittedName>
</protein>
<dbReference type="SUPFAM" id="SSF53720">
    <property type="entry name" value="ALDH-like"/>
    <property type="match status" value="1"/>
</dbReference>
<proteinExistence type="inferred from homology"/>
<evidence type="ECO:0000313" key="5">
    <source>
        <dbReference type="EMBL" id="USG68193.1"/>
    </source>
</evidence>
<organism evidence="5 6">
    <name type="scientific">Brevibacillus ruminantium</name>
    <dbReference type="NCBI Taxonomy" id="2950604"/>
    <lineage>
        <taxon>Bacteria</taxon>
        <taxon>Bacillati</taxon>
        <taxon>Bacillota</taxon>
        <taxon>Bacilli</taxon>
        <taxon>Bacillales</taxon>
        <taxon>Paenibacillaceae</taxon>
        <taxon>Brevibacillus</taxon>
    </lineage>
</organism>
<dbReference type="InterPro" id="IPR029510">
    <property type="entry name" value="Ald_DH_CS_GLU"/>
</dbReference>
<dbReference type="Gene3D" id="3.40.309.10">
    <property type="entry name" value="Aldehyde Dehydrogenase, Chain A, domain 2"/>
    <property type="match status" value="1"/>
</dbReference>
<dbReference type="Proteomes" id="UP001056500">
    <property type="component" value="Chromosome"/>
</dbReference>
<keyword evidence="6" id="KW-1185">Reference proteome</keyword>
<dbReference type="InterPro" id="IPR016163">
    <property type="entry name" value="Ald_DH_C"/>
</dbReference>
<dbReference type="InterPro" id="IPR015590">
    <property type="entry name" value="Aldehyde_DH_dom"/>
</dbReference>
<name>A0ABY4WMB8_9BACL</name>
<dbReference type="InterPro" id="IPR016162">
    <property type="entry name" value="Ald_DH_N"/>
</dbReference>
<reference evidence="5" key="1">
    <citation type="submission" date="2022-06" db="EMBL/GenBank/DDBJ databases">
        <title>Genome sequencing of Brevibacillus sp. BB3-R1.</title>
        <authorList>
            <person name="Heo J."/>
            <person name="Lee D."/>
            <person name="Won M."/>
            <person name="Han B.-H."/>
            <person name="Hong S.-B."/>
            <person name="Kwon S.-W."/>
        </authorList>
    </citation>
    <scope>NUCLEOTIDE SEQUENCE</scope>
    <source>
        <strain evidence="5">BB3-R1</strain>
    </source>
</reference>
<dbReference type="RefSeq" id="WP_251875641.1">
    <property type="nucleotide sequence ID" value="NZ_CP098755.1"/>
</dbReference>
<dbReference type="Gene3D" id="3.40.605.10">
    <property type="entry name" value="Aldehyde Dehydrogenase, Chain A, domain 1"/>
    <property type="match status" value="1"/>
</dbReference>
<dbReference type="Pfam" id="PF00171">
    <property type="entry name" value="Aldedh"/>
    <property type="match status" value="1"/>
</dbReference>
<dbReference type="PANTHER" id="PTHR11699">
    <property type="entry name" value="ALDEHYDE DEHYDROGENASE-RELATED"/>
    <property type="match status" value="1"/>
</dbReference>
<evidence type="ECO:0000256" key="3">
    <source>
        <dbReference type="RuleBase" id="RU003345"/>
    </source>
</evidence>
<comment type="similarity">
    <text evidence="3">Belongs to the aldehyde dehydrogenase family.</text>
</comment>
<sequence length="483" mass="51942">MAQTYLNYINGEWVPSGTGAVFPSINPARTQEILGYFQKSDAADTKHAIEVAASAFPAWSQTSAPSRGEFLYKLIQLLDAHREDLAETITREVGKTLKEARGEVNKTIASMKQLTGEVTRLSGQTLPSFDEQVFAYTVREPIGVFAIIAPWNFPLGIGLWKIVPAILAGNTVVFKPASNTSLISVKLVELLAESGVPAGVVNLVTGPGAVIGEELTRNPLIKGISFTGSSEVGLDLGKAVGARGGKIQAEMGGKNPAIIMPDADVDLAIDCIVTSGFLDNGQRCTGTSRVLVLPEVAEEVKAKLIARAKSLKIGDGFDPESNNGPLADKNQLDTYLHYVQKALEEGATLECGGKQLTDGELQNGYFVAPTVFTNVTPQMTIAQEEIFGPVIAVIEVESFEHAMQVANQVEFGLSSTIFTNDLHRAFQFVRGIQSGVTHVNMPSTHFESHYPFGGKKISGLGPREQGESALDFYVELKTVYIRP</sequence>